<evidence type="ECO:0000313" key="2">
    <source>
        <dbReference type="WBParaSite" id="BPAG_0000013201-mRNA-1"/>
    </source>
</evidence>
<name>A0A0N4SWV9_BRUPA</name>
<sequence>MPLTATQRQNHIKGNRNKDFPTTAMGHTAARHNCTTLTSRRFENCAIRKLCYRLSVVGVQGEFTTTPWDCGRTRPFPFLLYSQSLWLLQCIIIH</sequence>
<evidence type="ECO:0000256" key="1">
    <source>
        <dbReference type="SAM" id="MobiDB-lite"/>
    </source>
</evidence>
<feature type="region of interest" description="Disordered" evidence="1">
    <location>
        <begin position="1"/>
        <end position="23"/>
    </location>
</feature>
<organism evidence="2">
    <name type="scientific">Brugia pahangi</name>
    <name type="common">Filarial nematode worm</name>
    <dbReference type="NCBI Taxonomy" id="6280"/>
    <lineage>
        <taxon>Eukaryota</taxon>
        <taxon>Metazoa</taxon>
        <taxon>Ecdysozoa</taxon>
        <taxon>Nematoda</taxon>
        <taxon>Chromadorea</taxon>
        <taxon>Rhabditida</taxon>
        <taxon>Spirurina</taxon>
        <taxon>Spiruromorpha</taxon>
        <taxon>Filarioidea</taxon>
        <taxon>Onchocercidae</taxon>
        <taxon>Brugia</taxon>
    </lineage>
</organism>
<dbReference type="WBParaSite" id="BPAG_0000013201-mRNA-1">
    <property type="protein sequence ID" value="BPAG_0000013201-mRNA-1"/>
    <property type="gene ID" value="BPAG_0000013201"/>
</dbReference>
<proteinExistence type="predicted"/>
<dbReference type="AlphaFoldDB" id="A0A0N4SWV9"/>
<protein>
    <submittedName>
        <fullName evidence="2">Uncharacterized protein</fullName>
    </submittedName>
</protein>
<reference evidence="2" key="1">
    <citation type="submission" date="2017-02" db="UniProtKB">
        <authorList>
            <consortium name="WormBaseParasite"/>
        </authorList>
    </citation>
    <scope>IDENTIFICATION</scope>
</reference>
<accession>A0A0N4SWV9</accession>